<reference evidence="2" key="1">
    <citation type="journal article" date="2014" name="Proc. Natl. Acad. Sci. U.S.A.">
        <title>Extensive sampling of basidiomycete genomes demonstrates inadequacy of the white-rot/brown-rot paradigm for wood decay fungi.</title>
        <authorList>
            <person name="Riley R."/>
            <person name="Salamov A.A."/>
            <person name="Brown D.W."/>
            <person name="Nagy L.G."/>
            <person name="Floudas D."/>
            <person name="Held B.W."/>
            <person name="Levasseur A."/>
            <person name="Lombard V."/>
            <person name="Morin E."/>
            <person name="Otillar R."/>
            <person name="Lindquist E.A."/>
            <person name="Sun H."/>
            <person name="LaButti K.M."/>
            <person name="Schmutz J."/>
            <person name="Jabbour D."/>
            <person name="Luo H."/>
            <person name="Baker S.E."/>
            <person name="Pisabarro A.G."/>
            <person name="Walton J.D."/>
            <person name="Blanchette R.A."/>
            <person name="Henrissat B."/>
            <person name="Martin F."/>
            <person name="Cullen D."/>
            <person name="Hibbett D.S."/>
            <person name="Grigoriev I.V."/>
        </authorList>
    </citation>
    <scope>NUCLEOTIDE SEQUENCE [LARGE SCALE GENOMIC DNA]</scope>
    <source>
        <strain evidence="2">FD-172 SS1</strain>
    </source>
</reference>
<dbReference type="InParanoid" id="A0A067MI80"/>
<name>A0A067MI80_BOTB1</name>
<evidence type="ECO:0000313" key="2">
    <source>
        <dbReference type="Proteomes" id="UP000027195"/>
    </source>
</evidence>
<keyword evidence="2" id="KW-1185">Reference proteome</keyword>
<dbReference type="HOGENOM" id="CLU_2757453_0_0_1"/>
<dbReference type="AlphaFoldDB" id="A0A067MI80"/>
<dbReference type="EMBL" id="KL198060">
    <property type="protein sequence ID" value="KDQ11266.1"/>
    <property type="molecule type" value="Genomic_DNA"/>
</dbReference>
<protein>
    <submittedName>
        <fullName evidence="1">Uncharacterized protein</fullName>
    </submittedName>
</protein>
<accession>A0A067MI80</accession>
<evidence type="ECO:0000313" key="1">
    <source>
        <dbReference type="EMBL" id="KDQ11266.1"/>
    </source>
</evidence>
<sequence length="70" mass="7461">MSGHRPIFSTRTVRPLVSATASTITKDLDAANFALSPDVATTRQLLALVRPITFLVPPLFILASTIASPL</sequence>
<gene>
    <name evidence="1" type="ORF">BOTBODRAFT_57578</name>
</gene>
<organism evidence="1 2">
    <name type="scientific">Botryobasidium botryosum (strain FD-172 SS1)</name>
    <dbReference type="NCBI Taxonomy" id="930990"/>
    <lineage>
        <taxon>Eukaryota</taxon>
        <taxon>Fungi</taxon>
        <taxon>Dikarya</taxon>
        <taxon>Basidiomycota</taxon>
        <taxon>Agaricomycotina</taxon>
        <taxon>Agaricomycetes</taxon>
        <taxon>Cantharellales</taxon>
        <taxon>Botryobasidiaceae</taxon>
        <taxon>Botryobasidium</taxon>
    </lineage>
</organism>
<proteinExistence type="predicted"/>
<dbReference type="Proteomes" id="UP000027195">
    <property type="component" value="Unassembled WGS sequence"/>
</dbReference>